<comment type="subcellular location">
    <subcellularLocation>
        <location evidence="1">Membrane</location>
        <topology evidence="1">Single-pass membrane protein</topology>
    </subcellularLocation>
</comment>
<evidence type="ECO:0008006" key="9">
    <source>
        <dbReference type="Google" id="ProtNLM"/>
    </source>
</evidence>
<gene>
    <name evidence="7" type="ORF">LYSBPC_25500</name>
</gene>
<evidence type="ECO:0000256" key="5">
    <source>
        <dbReference type="ARBA" id="ARBA00023136"/>
    </source>
</evidence>
<dbReference type="PANTHER" id="PTHR34478">
    <property type="entry name" value="PROTEIN LEMA"/>
    <property type="match status" value="1"/>
</dbReference>
<dbReference type="InterPro" id="IPR023353">
    <property type="entry name" value="LemA-like_dom_sf"/>
</dbReference>
<dbReference type="Proteomes" id="UP001065593">
    <property type="component" value="Unassembled WGS sequence"/>
</dbReference>
<evidence type="ECO:0000256" key="4">
    <source>
        <dbReference type="ARBA" id="ARBA00022989"/>
    </source>
</evidence>
<dbReference type="InterPro" id="IPR007156">
    <property type="entry name" value="MamQ_LemA"/>
</dbReference>
<evidence type="ECO:0000256" key="2">
    <source>
        <dbReference type="ARBA" id="ARBA00008854"/>
    </source>
</evidence>
<comment type="caution">
    <text evidence="7">The sequence shown here is derived from an EMBL/GenBank/DDBJ whole genome shotgun (WGS) entry which is preliminary data.</text>
</comment>
<dbReference type="SUPFAM" id="SSF140478">
    <property type="entry name" value="LemA-like"/>
    <property type="match status" value="1"/>
</dbReference>
<organism evidence="7 8">
    <name type="scientific">Lysinibacillus piscis</name>
    <dbReference type="NCBI Taxonomy" id="2518931"/>
    <lineage>
        <taxon>Bacteria</taxon>
        <taxon>Bacillati</taxon>
        <taxon>Bacillota</taxon>
        <taxon>Bacilli</taxon>
        <taxon>Bacillales</taxon>
        <taxon>Bacillaceae</taxon>
        <taxon>Lysinibacillus</taxon>
    </lineage>
</organism>
<protein>
    <recommendedName>
        <fullName evidence="9">LemA family protein</fullName>
    </recommendedName>
</protein>
<evidence type="ECO:0000313" key="7">
    <source>
        <dbReference type="EMBL" id="GLC89423.1"/>
    </source>
</evidence>
<dbReference type="EMBL" id="BRZA01000003">
    <property type="protein sequence ID" value="GLC89423.1"/>
    <property type="molecule type" value="Genomic_DNA"/>
</dbReference>
<dbReference type="PANTHER" id="PTHR34478:SF2">
    <property type="entry name" value="MEMBRANE PROTEIN"/>
    <property type="match status" value="1"/>
</dbReference>
<dbReference type="RefSeq" id="WP_264989194.1">
    <property type="nucleotide sequence ID" value="NZ_BRZA01000003.1"/>
</dbReference>
<evidence type="ECO:0000313" key="8">
    <source>
        <dbReference type="Proteomes" id="UP001065593"/>
    </source>
</evidence>
<sequence length="179" mass="20170">MSKNKLITGVIAIIIVIVVLLAILSNYNSLIDTEEEVSKSYAQIDNQLQRKLDLIPTLVQTVQEYAAYEKEAILTITTSREKLVDAKTAEDAARADAELTTALGKLLVIVENYPDLKANTQYTQLMDELAGTENRIAVARKDYNEQVAMYNKKIKRFPGFIFASMMGLDEKHYFTAEEQ</sequence>
<evidence type="ECO:0000256" key="1">
    <source>
        <dbReference type="ARBA" id="ARBA00004167"/>
    </source>
</evidence>
<keyword evidence="3 6" id="KW-0812">Transmembrane</keyword>
<evidence type="ECO:0000256" key="6">
    <source>
        <dbReference type="SAM" id="Phobius"/>
    </source>
</evidence>
<keyword evidence="8" id="KW-1185">Reference proteome</keyword>
<dbReference type="Gene3D" id="1.20.1440.20">
    <property type="entry name" value="LemA-like domain"/>
    <property type="match status" value="1"/>
</dbReference>
<dbReference type="Pfam" id="PF04011">
    <property type="entry name" value="LemA"/>
    <property type="match status" value="1"/>
</dbReference>
<accession>A0ABQ5NM88</accession>
<name>A0ABQ5NM88_9BACI</name>
<feature type="transmembrane region" description="Helical" evidence="6">
    <location>
        <begin position="6"/>
        <end position="24"/>
    </location>
</feature>
<proteinExistence type="inferred from homology"/>
<reference evidence="7" key="1">
    <citation type="submission" date="2022-08" db="EMBL/GenBank/DDBJ databases">
        <title>Draft genome sequence of Lysinibacillus sp. strain KH24.</title>
        <authorList>
            <person name="Kanbe H."/>
            <person name="Itoh H."/>
        </authorList>
    </citation>
    <scope>NUCLEOTIDE SEQUENCE</scope>
    <source>
        <strain evidence="7">KH24</strain>
    </source>
</reference>
<comment type="similarity">
    <text evidence="2">Belongs to the LemA family.</text>
</comment>
<keyword evidence="5 6" id="KW-0472">Membrane</keyword>
<evidence type="ECO:0000256" key="3">
    <source>
        <dbReference type="ARBA" id="ARBA00022692"/>
    </source>
</evidence>
<keyword evidence="4 6" id="KW-1133">Transmembrane helix</keyword>